<sequence length="181" mass="19934">MVSELHLSKNARVKKALLPPPHTTQWCKAPLNQYKINWDAAIDKVNCRIGIGVIIRDWNGCVSAILRSTCSSFPDPLLGEAIAALSAIKFCYDLGPRSIILKGDSLNVVNAVNGPETNWSSVGMIITDLKKLLIQVGARKVLYVPHESNVVAHCLAKSSLDLLEESIHVEDYPQCIHNLIR</sequence>
<dbReference type="InterPro" id="IPR052929">
    <property type="entry name" value="RNase_H-like_EbsB-rel"/>
</dbReference>
<dbReference type="Gramene" id="Jr11_07360_p1">
    <property type="protein sequence ID" value="cds.Jr11_07360_p1"/>
    <property type="gene ID" value="Jr11_07360"/>
</dbReference>
<dbReference type="RefSeq" id="XP_018821990.1">
    <property type="nucleotide sequence ID" value="XM_018966445.1"/>
</dbReference>
<reference evidence="2" key="1">
    <citation type="submission" date="2025-08" db="UniProtKB">
        <authorList>
            <consortium name="RefSeq"/>
        </authorList>
    </citation>
    <scope>IDENTIFICATION</scope>
    <source>
        <tissue evidence="2">Leaves</tissue>
    </source>
</reference>
<dbReference type="GO" id="GO:0004523">
    <property type="term" value="F:RNA-DNA hybrid ribonuclease activity"/>
    <property type="evidence" value="ECO:0007669"/>
    <property type="project" value="InterPro"/>
</dbReference>
<protein>
    <submittedName>
        <fullName evidence="2">Uncharacterized protein LOC108992011</fullName>
    </submittedName>
</protein>
<keyword evidence="1" id="KW-1185">Reference proteome</keyword>
<dbReference type="Pfam" id="PF13456">
    <property type="entry name" value="RVT_3"/>
    <property type="match status" value="1"/>
</dbReference>
<dbReference type="Gene3D" id="3.30.420.10">
    <property type="entry name" value="Ribonuclease H-like superfamily/Ribonuclease H"/>
    <property type="match status" value="1"/>
</dbReference>
<dbReference type="GO" id="GO:0003676">
    <property type="term" value="F:nucleic acid binding"/>
    <property type="evidence" value="ECO:0007669"/>
    <property type="project" value="InterPro"/>
</dbReference>
<dbReference type="PANTHER" id="PTHR47074">
    <property type="entry name" value="BNAC02G40300D PROTEIN"/>
    <property type="match status" value="1"/>
</dbReference>
<organism evidence="1 2">
    <name type="scientific">Juglans regia</name>
    <name type="common">English walnut</name>
    <dbReference type="NCBI Taxonomy" id="51240"/>
    <lineage>
        <taxon>Eukaryota</taxon>
        <taxon>Viridiplantae</taxon>
        <taxon>Streptophyta</taxon>
        <taxon>Embryophyta</taxon>
        <taxon>Tracheophyta</taxon>
        <taxon>Spermatophyta</taxon>
        <taxon>Magnoliopsida</taxon>
        <taxon>eudicotyledons</taxon>
        <taxon>Gunneridae</taxon>
        <taxon>Pentapetalae</taxon>
        <taxon>rosids</taxon>
        <taxon>fabids</taxon>
        <taxon>Fagales</taxon>
        <taxon>Juglandaceae</taxon>
        <taxon>Juglans</taxon>
    </lineage>
</organism>
<dbReference type="KEGG" id="jre:108992011"/>
<dbReference type="OrthoDB" id="1906820at2759"/>
<dbReference type="InterPro" id="IPR002156">
    <property type="entry name" value="RNaseH_domain"/>
</dbReference>
<dbReference type="CDD" id="cd06222">
    <property type="entry name" value="RNase_H_like"/>
    <property type="match status" value="1"/>
</dbReference>
<dbReference type="GeneID" id="108992011"/>
<dbReference type="InterPro" id="IPR012337">
    <property type="entry name" value="RNaseH-like_sf"/>
</dbReference>
<name>A0A2I4ERF9_JUGRE</name>
<dbReference type="SUPFAM" id="SSF53098">
    <property type="entry name" value="Ribonuclease H-like"/>
    <property type="match status" value="1"/>
</dbReference>
<evidence type="ECO:0000313" key="2">
    <source>
        <dbReference type="RefSeq" id="XP_018821990.1"/>
    </source>
</evidence>
<dbReference type="AlphaFoldDB" id="A0A2I4ERF9"/>
<dbReference type="PANTHER" id="PTHR47074:SF48">
    <property type="entry name" value="POLYNUCLEOTIDYL TRANSFERASE, RIBONUCLEASE H-LIKE SUPERFAMILY PROTEIN"/>
    <property type="match status" value="1"/>
</dbReference>
<evidence type="ECO:0000313" key="1">
    <source>
        <dbReference type="Proteomes" id="UP000235220"/>
    </source>
</evidence>
<gene>
    <name evidence="2" type="primary">LOC108992011</name>
</gene>
<accession>A0A2I4ERF9</accession>
<dbReference type="InterPro" id="IPR044730">
    <property type="entry name" value="RNase_H-like_dom_plant"/>
</dbReference>
<dbReference type="InterPro" id="IPR036397">
    <property type="entry name" value="RNaseH_sf"/>
</dbReference>
<proteinExistence type="predicted"/>
<dbReference type="Proteomes" id="UP000235220">
    <property type="component" value="Chromosome 11"/>
</dbReference>